<evidence type="ECO:0000313" key="3">
    <source>
        <dbReference type="EMBL" id="CAF1293684.1"/>
    </source>
</evidence>
<sequence length="361" mass="42456">MYSNGTAGSISIQYQNANPLLYTLPQDHMTIQPYWIMVLQLIGMQLFLRLWNLFRYHVFLTTTEIAFIRWVLSFHKETLRRTSLEVLRTAEKIERDHRGTLFSLIFRGLEQSEKSQELRDRLRGKVDFDVFDFVFQCLPLCGHGIWYCHIQSSCMSAEYATTWNCYNAFGYRIYNYIFVSYAGFFTVFIIKLIALLENRKTWIPATNWQWFAFHLGLFSSIITFVFIGALILPYLLTHVLPMVFAYIHFSIVYFALLSTIFISTGVLFQNFPESENVIVLLPKYFPGAYRPIAGFSYIIAFGLATYPILLSTLYNYSQYLYYSENYIYTMSNEFNTRDTSTYIGVFQNSVNQRLHTFLDFV</sequence>
<feature type="transmembrane region" description="Helical" evidence="1">
    <location>
        <begin position="288"/>
        <end position="309"/>
    </location>
</feature>
<proteinExistence type="predicted"/>
<dbReference type="Proteomes" id="UP000663832">
    <property type="component" value="Unassembled WGS sequence"/>
</dbReference>
<evidence type="ECO:0000313" key="2">
    <source>
        <dbReference type="EMBL" id="CAF1216556.1"/>
    </source>
</evidence>
<gene>
    <name evidence="2" type="ORF">BJG266_LOCUS27740</name>
    <name evidence="3" type="ORF">QVE165_LOCUS30842</name>
</gene>
<protein>
    <submittedName>
        <fullName evidence="3">Uncharacterized protein</fullName>
    </submittedName>
</protein>
<comment type="caution">
    <text evidence="3">The sequence shown here is derived from an EMBL/GenBank/DDBJ whole genome shotgun (WGS) entry which is preliminary data.</text>
</comment>
<dbReference type="EMBL" id="CAJNOM010000259">
    <property type="protein sequence ID" value="CAF1293684.1"/>
    <property type="molecule type" value="Genomic_DNA"/>
</dbReference>
<evidence type="ECO:0000256" key="1">
    <source>
        <dbReference type="SAM" id="Phobius"/>
    </source>
</evidence>
<dbReference type="EMBL" id="CAJNOI010000264">
    <property type="protein sequence ID" value="CAF1216556.1"/>
    <property type="molecule type" value="Genomic_DNA"/>
</dbReference>
<feature type="transmembrane region" description="Helical" evidence="1">
    <location>
        <begin position="243"/>
        <end position="268"/>
    </location>
</feature>
<feature type="transmembrane region" description="Helical" evidence="1">
    <location>
        <begin position="31"/>
        <end position="48"/>
    </location>
</feature>
<reference evidence="3" key="1">
    <citation type="submission" date="2021-02" db="EMBL/GenBank/DDBJ databases">
        <authorList>
            <person name="Nowell W R."/>
        </authorList>
    </citation>
    <scope>NUCLEOTIDE SEQUENCE</scope>
</reference>
<dbReference type="Proteomes" id="UP000663877">
    <property type="component" value="Unassembled WGS sequence"/>
</dbReference>
<keyword evidence="1" id="KW-1133">Transmembrane helix</keyword>
<dbReference type="AlphaFoldDB" id="A0A815D6M2"/>
<feature type="transmembrane region" description="Helical" evidence="1">
    <location>
        <begin position="208"/>
        <end position="236"/>
    </location>
</feature>
<keyword evidence="4" id="KW-1185">Reference proteome</keyword>
<accession>A0A815D6M2</accession>
<dbReference type="OrthoDB" id="10062408at2759"/>
<keyword evidence="1" id="KW-0812">Transmembrane</keyword>
<evidence type="ECO:0000313" key="4">
    <source>
        <dbReference type="Proteomes" id="UP000663832"/>
    </source>
</evidence>
<organism evidence="3 4">
    <name type="scientific">Adineta steineri</name>
    <dbReference type="NCBI Taxonomy" id="433720"/>
    <lineage>
        <taxon>Eukaryota</taxon>
        <taxon>Metazoa</taxon>
        <taxon>Spiralia</taxon>
        <taxon>Gnathifera</taxon>
        <taxon>Rotifera</taxon>
        <taxon>Eurotatoria</taxon>
        <taxon>Bdelloidea</taxon>
        <taxon>Adinetida</taxon>
        <taxon>Adinetidae</taxon>
        <taxon>Adineta</taxon>
    </lineage>
</organism>
<keyword evidence="1" id="KW-0472">Membrane</keyword>
<name>A0A815D6M2_9BILA</name>
<feature type="transmembrane region" description="Helical" evidence="1">
    <location>
        <begin position="173"/>
        <end position="196"/>
    </location>
</feature>